<feature type="domain" description="Aminoacyl-transfer RNA synthetases class-II family profile" evidence="15">
    <location>
        <begin position="147"/>
        <end position="356"/>
    </location>
</feature>
<dbReference type="GO" id="GO:0000049">
    <property type="term" value="F:tRNA binding"/>
    <property type="evidence" value="ECO:0007669"/>
    <property type="project" value="InterPro"/>
</dbReference>
<evidence type="ECO:0000256" key="8">
    <source>
        <dbReference type="ARBA" id="ARBA00022946"/>
    </source>
</evidence>
<comment type="subcellular location">
    <subcellularLocation>
        <location evidence="1">Mitochondrion matrix</location>
    </subcellularLocation>
</comment>
<evidence type="ECO:0000256" key="6">
    <source>
        <dbReference type="ARBA" id="ARBA00022840"/>
    </source>
</evidence>
<evidence type="ECO:0000256" key="5">
    <source>
        <dbReference type="ARBA" id="ARBA00022741"/>
    </source>
</evidence>
<dbReference type="InterPro" id="IPR002319">
    <property type="entry name" value="Phenylalanyl-tRNA_Synthase"/>
</dbReference>
<dbReference type="GO" id="GO:0006432">
    <property type="term" value="P:phenylalanyl-tRNA aminoacylation"/>
    <property type="evidence" value="ECO:0007669"/>
    <property type="project" value="InterPro"/>
</dbReference>
<dbReference type="GO" id="GO:0005524">
    <property type="term" value="F:ATP binding"/>
    <property type="evidence" value="ECO:0007669"/>
    <property type="project" value="UniProtKB-KW"/>
</dbReference>
<comment type="similarity">
    <text evidence="2">Belongs to the class-II aminoacyl-tRNA synthetase family.</text>
</comment>
<keyword evidence="5" id="KW-0547">Nucleotide-binding</keyword>
<dbReference type="GO" id="GO:0005759">
    <property type="term" value="C:mitochondrial matrix"/>
    <property type="evidence" value="ECO:0007669"/>
    <property type="project" value="UniProtKB-SubCell"/>
</dbReference>
<evidence type="ECO:0000256" key="10">
    <source>
        <dbReference type="ARBA" id="ARBA00023146"/>
    </source>
</evidence>
<evidence type="ECO:0000259" key="15">
    <source>
        <dbReference type="PROSITE" id="PS50862"/>
    </source>
</evidence>
<evidence type="ECO:0000256" key="1">
    <source>
        <dbReference type="ARBA" id="ARBA00004305"/>
    </source>
</evidence>
<keyword evidence="7" id="KW-0648">Protein biosynthesis</keyword>
<evidence type="ECO:0000256" key="9">
    <source>
        <dbReference type="ARBA" id="ARBA00023128"/>
    </source>
</evidence>
<dbReference type="PROSITE" id="PS51447">
    <property type="entry name" value="FDX_ACB"/>
    <property type="match status" value="1"/>
</dbReference>
<dbReference type="InterPro" id="IPR005121">
    <property type="entry name" value="Fdx_antiC-bd"/>
</dbReference>
<dbReference type="EC" id="6.1.1.20" evidence="3"/>
<evidence type="ECO:0000259" key="16">
    <source>
        <dbReference type="PROSITE" id="PS51447"/>
    </source>
</evidence>
<comment type="function">
    <text evidence="13">Is responsible for the charging of tRNA(Phe) with phenylalanine in mitochondrial translation.</text>
</comment>
<evidence type="ECO:0000256" key="12">
    <source>
        <dbReference type="ARBA" id="ARBA00049255"/>
    </source>
</evidence>
<dbReference type="GeneID" id="88172944"/>
<dbReference type="Pfam" id="PF03147">
    <property type="entry name" value="FDX-ACB"/>
    <property type="match status" value="1"/>
</dbReference>
<evidence type="ECO:0000256" key="14">
    <source>
        <dbReference type="ARBA" id="ARBA00073229"/>
    </source>
</evidence>
<dbReference type="AlphaFoldDB" id="A0AAX4HA62"/>
<proteinExistence type="inferred from homology"/>
<organism evidence="17 18">
    <name type="scientific">Australozyma saopauloensis</name>
    <dbReference type="NCBI Taxonomy" id="291208"/>
    <lineage>
        <taxon>Eukaryota</taxon>
        <taxon>Fungi</taxon>
        <taxon>Dikarya</taxon>
        <taxon>Ascomycota</taxon>
        <taxon>Saccharomycotina</taxon>
        <taxon>Pichiomycetes</taxon>
        <taxon>Metschnikowiaceae</taxon>
        <taxon>Australozyma</taxon>
    </lineage>
</organism>
<dbReference type="RefSeq" id="XP_062876983.1">
    <property type="nucleotide sequence ID" value="XM_063020913.1"/>
</dbReference>
<dbReference type="Gene3D" id="3.30.70.380">
    <property type="entry name" value="Ferrodoxin-fold anticodon-binding domain"/>
    <property type="match status" value="1"/>
</dbReference>
<evidence type="ECO:0000256" key="3">
    <source>
        <dbReference type="ARBA" id="ARBA00012814"/>
    </source>
</evidence>
<dbReference type="PROSITE" id="PS50862">
    <property type="entry name" value="AA_TRNA_LIGASE_II"/>
    <property type="match status" value="1"/>
</dbReference>
<dbReference type="SUPFAM" id="SSF54991">
    <property type="entry name" value="Anticodon-binding domain of PheRS"/>
    <property type="match status" value="1"/>
</dbReference>
<dbReference type="InterPro" id="IPR004530">
    <property type="entry name" value="Phe-tRNA-synth_IIc_mito"/>
</dbReference>
<keyword evidence="8" id="KW-0809">Transit peptide</keyword>
<evidence type="ECO:0000256" key="11">
    <source>
        <dbReference type="ARBA" id="ARBA00031194"/>
    </source>
</evidence>
<evidence type="ECO:0000256" key="2">
    <source>
        <dbReference type="ARBA" id="ARBA00008226"/>
    </source>
</evidence>
<evidence type="ECO:0000256" key="4">
    <source>
        <dbReference type="ARBA" id="ARBA00022598"/>
    </source>
</evidence>
<dbReference type="CDD" id="cd00496">
    <property type="entry name" value="PheRS_alpha_core"/>
    <property type="match status" value="1"/>
</dbReference>
<feature type="domain" description="FDX-ACB" evidence="16">
    <location>
        <begin position="358"/>
        <end position="451"/>
    </location>
</feature>
<dbReference type="SMART" id="SM00896">
    <property type="entry name" value="FDX-ACB"/>
    <property type="match status" value="1"/>
</dbReference>
<dbReference type="InterPro" id="IPR036690">
    <property type="entry name" value="Fdx_antiC-bd_sf"/>
</dbReference>
<dbReference type="KEGG" id="asau:88172944"/>
<keyword evidence="10" id="KW-0030">Aminoacyl-tRNA synthetase</keyword>
<accession>A0AAX4HA62</accession>
<protein>
    <recommendedName>
        <fullName evidence="14">Phenylalanine--tRNA ligase, mitochondrial</fullName>
        <ecNumber evidence="3">6.1.1.20</ecNumber>
    </recommendedName>
    <alternativeName>
        <fullName evidence="11">Phenylalanyl-tRNA synthetase</fullName>
    </alternativeName>
</protein>
<evidence type="ECO:0000313" key="17">
    <source>
        <dbReference type="EMBL" id="WPK24600.1"/>
    </source>
</evidence>
<dbReference type="GO" id="GO:0004826">
    <property type="term" value="F:phenylalanine-tRNA ligase activity"/>
    <property type="evidence" value="ECO:0007669"/>
    <property type="project" value="UniProtKB-EC"/>
</dbReference>
<dbReference type="NCBIfam" id="TIGR00469">
    <property type="entry name" value="pheS_mito"/>
    <property type="match status" value="1"/>
</dbReference>
<keyword evidence="18" id="KW-1185">Reference proteome</keyword>
<dbReference type="Proteomes" id="UP001338582">
    <property type="component" value="Chromosome 2"/>
</dbReference>
<dbReference type="PANTHER" id="PTHR11538:SF41">
    <property type="entry name" value="PHENYLALANINE--TRNA LIGASE, MITOCHONDRIAL"/>
    <property type="match status" value="1"/>
</dbReference>
<reference evidence="17 18" key="1">
    <citation type="submission" date="2023-10" db="EMBL/GenBank/DDBJ databases">
        <title>Draft Genome Sequence of Candida saopaulonensis from a very Premature Infant with Sepsis.</title>
        <authorList>
            <person name="Ning Y."/>
            <person name="Dai R."/>
            <person name="Xiao M."/>
            <person name="Xu Y."/>
            <person name="Yan Q."/>
            <person name="Zhang L."/>
        </authorList>
    </citation>
    <scope>NUCLEOTIDE SEQUENCE [LARGE SCALE GENOMIC DNA]</scope>
    <source>
        <strain evidence="17 18">19XY460</strain>
    </source>
</reference>
<dbReference type="InterPro" id="IPR006195">
    <property type="entry name" value="aa-tRNA-synth_II"/>
</dbReference>
<keyword evidence="9" id="KW-0496">Mitochondrion</keyword>
<dbReference type="FunFam" id="3.30.930.10:FF:000053">
    <property type="entry name" value="Phenylalanyl-tRNA synthetase mitochondrial"/>
    <property type="match status" value="1"/>
</dbReference>
<dbReference type="FunFam" id="3.30.70.380:FF:000002">
    <property type="entry name" value="phenylalanine--tRNA ligase, mitochondrial"/>
    <property type="match status" value="1"/>
</dbReference>
<evidence type="ECO:0000313" key="18">
    <source>
        <dbReference type="Proteomes" id="UP001338582"/>
    </source>
</evidence>
<comment type="catalytic activity">
    <reaction evidence="12">
        <text>tRNA(Phe) + L-phenylalanine + ATP = L-phenylalanyl-tRNA(Phe) + AMP + diphosphate + H(+)</text>
        <dbReference type="Rhea" id="RHEA:19413"/>
        <dbReference type="Rhea" id="RHEA-COMP:9668"/>
        <dbReference type="Rhea" id="RHEA-COMP:9699"/>
        <dbReference type="ChEBI" id="CHEBI:15378"/>
        <dbReference type="ChEBI" id="CHEBI:30616"/>
        <dbReference type="ChEBI" id="CHEBI:33019"/>
        <dbReference type="ChEBI" id="CHEBI:58095"/>
        <dbReference type="ChEBI" id="CHEBI:78442"/>
        <dbReference type="ChEBI" id="CHEBI:78531"/>
        <dbReference type="ChEBI" id="CHEBI:456215"/>
        <dbReference type="EC" id="6.1.1.20"/>
    </reaction>
</comment>
<dbReference type="Gene3D" id="3.30.930.10">
    <property type="entry name" value="Bira Bifunctional Protein, Domain 2"/>
    <property type="match status" value="1"/>
</dbReference>
<evidence type="ECO:0000256" key="13">
    <source>
        <dbReference type="ARBA" id="ARBA00057761"/>
    </source>
</evidence>
<sequence length="451" mass="52629">MLTQSQRVFGLTRRTAFNFVRHVSKYPPTIDLDGKLYKTDEWTNVPPQILSLTERQLHQDPNHPIGILRDLIEKNFRGLGYTFYNNFRPTVTTFQNFDVLGFPQDHPGRSKLDTYYLNKEHLLRTHTSAHEHECFQECETPGYFITADVYRRDEIDRTHYPAFHQMEGARLWSKNTKDLEKQLENDIAAIPPTEIIVEDPFRDAPFNVENPKQTYMSDNEVRLISTHLKKTLEYLVNLVFEEAKKSAIKAGSTEEYLNEPLKVRWVEAYFPWTSPSWEIEVWWKGEWLECCGCGLVQQQVLLNSGLPEDRLGWAFGIGLDRIAMLLFGIPDIRLFWSRDERFGKQFLEGQISTFQPFSKYPGVRRDVSYWVNGDNALHTNDLMEIVRAHGGDLIESVVLKDEFEHPKTGKKSQCYSIHYQSMERTLTNAEINKIHSNVEGDLVNTFQVEIR</sequence>
<dbReference type="Pfam" id="PF01409">
    <property type="entry name" value="tRNA-synt_2d"/>
    <property type="match status" value="2"/>
</dbReference>
<keyword evidence="4" id="KW-0436">Ligase</keyword>
<evidence type="ECO:0000256" key="7">
    <source>
        <dbReference type="ARBA" id="ARBA00022917"/>
    </source>
</evidence>
<dbReference type="EMBL" id="CP138895">
    <property type="protein sequence ID" value="WPK24600.1"/>
    <property type="molecule type" value="Genomic_DNA"/>
</dbReference>
<dbReference type="SUPFAM" id="SSF55681">
    <property type="entry name" value="Class II aaRS and biotin synthetases"/>
    <property type="match status" value="1"/>
</dbReference>
<keyword evidence="6" id="KW-0067">ATP-binding</keyword>
<gene>
    <name evidence="17" type="ORF">PUMCH_001879</name>
</gene>
<dbReference type="InterPro" id="IPR045864">
    <property type="entry name" value="aa-tRNA-synth_II/BPL/LPL"/>
</dbReference>
<dbReference type="PANTHER" id="PTHR11538">
    <property type="entry name" value="PHENYLALANYL-TRNA SYNTHETASE"/>
    <property type="match status" value="1"/>
</dbReference>
<name>A0AAX4HA62_9ASCO</name>